<name>A0ABS5FSL7_9BRAD</name>
<organism evidence="2 3">
    <name type="scientific">Bradyrhizobium jicamae</name>
    <dbReference type="NCBI Taxonomy" id="280332"/>
    <lineage>
        <taxon>Bacteria</taxon>
        <taxon>Pseudomonadati</taxon>
        <taxon>Pseudomonadota</taxon>
        <taxon>Alphaproteobacteria</taxon>
        <taxon>Hyphomicrobiales</taxon>
        <taxon>Nitrobacteraceae</taxon>
        <taxon>Bradyrhizobium</taxon>
    </lineage>
</organism>
<proteinExistence type="predicted"/>
<comment type="caution">
    <text evidence="2">The sequence shown here is derived from an EMBL/GenBank/DDBJ whole genome shotgun (WGS) entry which is preliminary data.</text>
</comment>
<keyword evidence="3" id="KW-1185">Reference proteome</keyword>
<reference evidence="3" key="1">
    <citation type="journal article" date="2021" name="ISME J.">
        <title>Evolutionary origin and ecological implication of a unique nif island in free-living Bradyrhizobium lineages.</title>
        <authorList>
            <person name="Tao J."/>
        </authorList>
    </citation>
    <scope>NUCLEOTIDE SEQUENCE [LARGE SCALE GENOMIC DNA]</scope>
    <source>
        <strain evidence="3">SZCCT0434</strain>
    </source>
</reference>
<dbReference type="RefSeq" id="WP_212494475.1">
    <property type="nucleotide sequence ID" value="NZ_JAFCJH010000044.1"/>
</dbReference>
<feature type="transmembrane region" description="Helical" evidence="1">
    <location>
        <begin position="102"/>
        <end position="121"/>
    </location>
</feature>
<gene>
    <name evidence="2" type="ORF">JQ615_31075</name>
</gene>
<evidence type="ECO:0000313" key="2">
    <source>
        <dbReference type="EMBL" id="MBR0799822.1"/>
    </source>
</evidence>
<feature type="transmembrane region" description="Helical" evidence="1">
    <location>
        <begin position="72"/>
        <end position="90"/>
    </location>
</feature>
<evidence type="ECO:0000256" key="1">
    <source>
        <dbReference type="SAM" id="Phobius"/>
    </source>
</evidence>
<dbReference type="EMBL" id="JAFCJH010000044">
    <property type="protein sequence ID" value="MBR0799822.1"/>
    <property type="molecule type" value="Genomic_DNA"/>
</dbReference>
<keyword evidence="1" id="KW-0812">Transmembrane</keyword>
<keyword evidence="1" id="KW-1133">Transmembrane helix</keyword>
<dbReference type="Proteomes" id="UP001315278">
    <property type="component" value="Unassembled WGS sequence"/>
</dbReference>
<evidence type="ECO:0000313" key="3">
    <source>
        <dbReference type="Proteomes" id="UP001315278"/>
    </source>
</evidence>
<accession>A0ABS5FSL7</accession>
<protein>
    <submittedName>
        <fullName evidence="2">Uncharacterized protein</fullName>
    </submittedName>
</protein>
<sequence length="151" mass="16959">MNVDEAAERELQARRILANRRKLAAGTEWDFDDLTLCSTAHSAISPRVQRKEPVDLNEAIGRDGSCTLPSRLRMLSVAMVVVMVVMVMTMSPDHDHRRSTPMAVVVMMVMMVILGELDIGVRRNGCALVHDPQDRGSVRDRFQQFRVGIDL</sequence>
<keyword evidence="1" id="KW-0472">Membrane</keyword>